<dbReference type="AlphaFoldDB" id="A0A0A9LVV7"/>
<organism evidence="1">
    <name type="scientific">Arundo donax</name>
    <name type="common">Giant reed</name>
    <name type="synonym">Donax arundinaceus</name>
    <dbReference type="NCBI Taxonomy" id="35708"/>
    <lineage>
        <taxon>Eukaryota</taxon>
        <taxon>Viridiplantae</taxon>
        <taxon>Streptophyta</taxon>
        <taxon>Embryophyta</taxon>
        <taxon>Tracheophyta</taxon>
        <taxon>Spermatophyta</taxon>
        <taxon>Magnoliopsida</taxon>
        <taxon>Liliopsida</taxon>
        <taxon>Poales</taxon>
        <taxon>Poaceae</taxon>
        <taxon>PACMAD clade</taxon>
        <taxon>Arundinoideae</taxon>
        <taxon>Arundineae</taxon>
        <taxon>Arundo</taxon>
    </lineage>
</organism>
<dbReference type="EMBL" id="GBRH01244968">
    <property type="protein sequence ID" value="JAD52927.1"/>
    <property type="molecule type" value="Transcribed_RNA"/>
</dbReference>
<name>A0A0A9LVV7_ARUDO</name>
<proteinExistence type="predicted"/>
<reference evidence="1" key="2">
    <citation type="journal article" date="2015" name="Data Brief">
        <title>Shoot transcriptome of the giant reed, Arundo donax.</title>
        <authorList>
            <person name="Barrero R.A."/>
            <person name="Guerrero F.D."/>
            <person name="Moolhuijzen P."/>
            <person name="Goolsby J.A."/>
            <person name="Tidwell J."/>
            <person name="Bellgard S.E."/>
            <person name="Bellgard M.I."/>
        </authorList>
    </citation>
    <scope>NUCLEOTIDE SEQUENCE</scope>
    <source>
        <tissue evidence="1">Shoot tissue taken approximately 20 cm above the soil surface</tissue>
    </source>
</reference>
<protein>
    <submittedName>
        <fullName evidence="1">Uncharacterized protein</fullName>
    </submittedName>
</protein>
<accession>A0A0A9LVV7</accession>
<reference evidence="1" key="1">
    <citation type="submission" date="2014-09" db="EMBL/GenBank/DDBJ databases">
        <authorList>
            <person name="Magalhaes I.L.F."/>
            <person name="Oliveira U."/>
            <person name="Santos F.R."/>
            <person name="Vidigal T.H.D.A."/>
            <person name="Brescovit A.D."/>
            <person name="Santos A.J."/>
        </authorList>
    </citation>
    <scope>NUCLEOTIDE SEQUENCE</scope>
    <source>
        <tissue evidence="1">Shoot tissue taken approximately 20 cm above the soil surface</tissue>
    </source>
</reference>
<sequence length="46" mass="5074">MFGEVKINGCFAKPVRSMFLRHVSGSLHEVVTASQQRAESMPLPLS</sequence>
<evidence type="ECO:0000313" key="1">
    <source>
        <dbReference type="EMBL" id="JAD52927.1"/>
    </source>
</evidence>